<dbReference type="EMBL" id="PXVD01000023">
    <property type="protein sequence ID" value="MDJ1372288.1"/>
    <property type="molecule type" value="Genomic_DNA"/>
</dbReference>
<comment type="caution">
    <text evidence="3">The sequence shown here is derived from an EMBL/GenBank/DDBJ whole genome shotgun (WGS) entry which is preliminary data.</text>
</comment>
<proteinExistence type="predicted"/>
<dbReference type="Pfam" id="PF13556">
    <property type="entry name" value="HTH_30"/>
    <property type="match status" value="1"/>
</dbReference>
<dbReference type="RefSeq" id="WP_026937522.1">
    <property type="nucleotide sequence ID" value="NZ_CP028426.1"/>
</dbReference>
<organism evidence="3 4">
    <name type="scientific">Gulosibacter molinativorax</name>
    <dbReference type="NCBI Taxonomy" id="256821"/>
    <lineage>
        <taxon>Bacteria</taxon>
        <taxon>Bacillati</taxon>
        <taxon>Actinomycetota</taxon>
        <taxon>Actinomycetes</taxon>
        <taxon>Micrococcales</taxon>
        <taxon>Microbacteriaceae</taxon>
        <taxon>Gulosibacter</taxon>
    </lineage>
</organism>
<dbReference type="Pfam" id="PF07905">
    <property type="entry name" value="PucR"/>
    <property type="match status" value="1"/>
</dbReference>
<dbReference type="InterPro" id="IPR025736">
    <property type="entry name" value="PucR_C-HTH_dom"/>
</dbReference>
<evidence type="ECO:0000313" key="3">
    <source>
        <dbReference type="EMBL" id="MDJ1372288.1"/>
    </source>
</evidence>
<reference evidence="3" key="1">
    <citation type="submission" date="2018-03" db="EMBL/GenBank/DDBJ databases">
        <authorList>
            <person name="Nunes O.C."/>
            <person name="Lopes A.R."/>
            <person name="Froufe H."/>
            <person name="Munoz-Merida A."/>
            <person name="Barroso C."/>
            <person name="Egas C."/>
        </authorList>
    </citation>
    <scope>NUCLEOTIDE SEQUENCE</scope>
    <source>
        <strain evidence="3">ON4</strain>
    </source>
</reference>
<evidence type="ECO:0000259" key="1">
    <source>
        <dbReference type="Pfam" id="PF07905"/>
    </source>
</evidence>
<dbReference type="InterPro" id="IPR051448">
    <property type="entry name" value="CdaR-like_regulators"/>
</dbReference>
<keyword evidence="4" id="KW-1185">Reference proteome</keyword>
<evidence type="ECO:0000313" key="4">
    <source>
        <dbReference type="Proteomes" id="UP001170379"/>
    </source>
</evidence>
<dbReference type="Proteomes" id="UP001170379">
    <property type="component" value="Unassembled WGS sequence"/>
</dbReference>
<protein>
    <submittedName>
        <fullName evidence="3">PucR family transcriptional regulator</fullName>
    </submittedName>
</protein>
<gene>
    <name evidence="3" type="ORF">C7K25_13075</name>
</gene>
<feature type="domain" description="Purine catabolism PurC-like" evidence="1">
    <location>
        <begin position="10"/>
        <end position="126"/>
    </location>
</feature>
<dbReference type="PANTHER" id="PTHR33744:SF1">
    <property type="entry name" value="DNA-BINDING TRANSCRIPTIONAL ACTIVATOR ADER"/>
    <property type="match status" value="1"/>
</dbReference>
<dbReference type="InterPro" id="IPR042070">
    <property type="entry name" value="PucR_C-HTH_sf"/>
</dbReference>
<dbReference type="PANTHER" id="PTHR33744">
    <property type="entry name" value="CARBOHYDRATE DIACID REGULATOR"/>
    <property type="match status" value="1"/>
</dbReference>
<dbReference type="Gene3D" id="1.10.10.2840">
    <property type="entry name" value="PucR C-terminal helix-turn-helix domain"/>
    <property type="match status" value="1"/>
</dbReference>
<reference evidence="3" key="2">
    <citation type="journal article" date="2022" name="Sci. Rep.">
        <title>In silico prediction of the enzymes involved in the degradation of the herbicide molinate by Gulosibacter molinativorax ON4T.</title>
        <authorList>
            <person name="Lopes A.R."/>
            <person name="Bunin E."/>
            <person name="Viana A.T."/>
            <person name="Froufe H."/>
            <person name="Munoz-Merida A."/>
            <person name="Pinho D."/>
            <person name="Figueiredo J."/>
            <person name="Barroso C."/>
            <person name="Vaz-Moreira I."/>
            <person name="Bellanger X."/>
            <person name="Egas C."/>
            <person name="Nunes O.C."/>
        </authorList>
    </citation>
    <scope>NUCLEOTIDE SEQUENCE</scope>
    <source>
        <strain evidence="3">ON4</strain>
    </source>
</reference>
<name>A0ABT7CAR5_9MICO</name>
<dbReference type="InterPro" id="IPR012914">
    <property type="entry name" value="PucR_dom"/>
</dbReference>
<evidence type="ECO:0000259" key="2">
    <source>
        <dbReference type="Pfam" id="PF13556"/>
    </source>
</evidence>
<accession>A0ABT7CAR5</accession>
<feature type="domain" description="PucR C-terminal helix-turn-helix" evidence="2">
    <location>
        <begin position="404"/>
        <end position="462"/>
    </location>
</feature>
<sequence length="472" mass="51104">MSDDALSLRDLVATASLETEVLAGDGGLWRSVLWAHSCELPEPWRWLGPNELLMTVGLCVPEAVDAQVEFVRSLADAGLAGLMLGRHETCPTISDAMLAEADRLDFPVLATAPEIPFAAVSRHIAAASSTRQTMEVLSLAKLYSLAAESSENLAEFTVSVSKLLRIGIRVTDDLTSRPLVEHPGPFGGNATNVRSHDYPLRASEPATLTVEEAEGEDLSSLVLVHIMKLFELSADRVYARSRFASQRRSLLLEGLLRGSHDEAIETYLKESRLAEGYRAVAVSGEDFRKVSLGLSLAGMPVLAAKRGDAGLVLARHEVFAEVRGLLAELEVSAGVSATFSDPRDVSTAASQAAEARSHAAGEGLWHEYRGVPLSVLARSYDEAAEIVERVLGELGSDAPKSRDLRETLFTYLRHDRSWNAAASELGIHRQTLAYRIKKIEAATGLSLTDTADLAALWIAYRAWVLIHDGTDV</sequence>